<dbReference type="InterPro" id="IPR045069">
    <property type="entry name" value="MATE_euk"/>
</dbReference>
<feature type="transmembrane region" description="Helical" evidence="6">
    <location>
        <begin position="44"/>
        <end position="64"/>
    </location>
</feature>
<feature type="transmembrane region" description="Helical" evidence="6">
    <location>
        <begin position="796"/>
        <end position="820"/>
    </location>
</feature>
<accession>A0A200QTG9</accession>
<dbReference type="OMA" id="NPVACIT"/>
<feature type="transmembrane region" description="Helical" evidence="6">
    <location>
        <begin position="532"/>
        <end position="560"/>
    </location>
</feature>
<dbReference type="GO" id="GO:1990961">
    <property type="term" value="P:xenobiotic detoxification by transmembrane export across the plasma membrane"/>
    <property type="evidence" value="ECO:0007669"/>
    <property type="project" value="InterPro"/>
</dbReference>
<dbReference type="GO" id="GO:0042910">
    <property type="term" value="F:xenobiotic transmembrane transporter activity"/>
    <property type="evidence" value="ECO:0007669"/>
    <property type="project" value="InterPro"/>
</dbReference>
<feature type="transmembrane region" description="Helical" evidence="6">
    <location>
        <begin position="672"/>
        <end position="695"/>
    </location>
</feature>
<dbReference type="Pfam" id="PF01554">
    <property type="entry name" value="MatE"/>
    <property type="match status" value="4"/>
</dbReference>
<comment type="subcellular location">
    <subcellularLocation>
        <location evidence="1">Membrane</location>
        <topology evidence="1">Multi-pass membrane protein</topology>
    </subcellularLocation>
</comment>
<dbReference type="AlphaFoldDB" id="A0A200QTG9"/>
<dbReference type="EMBL" id="MVGT01001095">
    <property type="protein sequence ID" value="OVA13768.1"/>
    <property type="molecule type" value="Genomic_DNA"/>
</dbReference>
<feature type="transmembrane region" description="Helical" evidence="6">
    <location>
        <begin position="70"/>
        <end position="97"/>
    </location>
</feature>
<evidence type="ECO:0000313" key="9">
    <source>
        <dbReference type="Proteomes" id="UP000195402"/>
    </source>
</evidence>
<proteinExistence type="inferred from homology"/>
<evidence type="ECO:0000256" key="3">
    <source>
        <dbReference type="ARBA" id="ARBA00022692"/>
    </source>
</evidence>
<protein>
    <recommendedName>
        <fullName evidence="6">Protein DETOXIFICATION</fullName>
    </recommendedName>
    <alternativeName>
        <fullName evidence="6">Multidrug and toxic compound extrusion protein</fullName>
    </alternativeName>
</protein>
<name>A0A200QTG9_MACCD</name>
<feature type="transmembrane region" description="Helical" evidence="6">
    <location>
        <begin position="756"/>
        <end position="775"/>
    </location>
</feature>
<feature type="transmembrane region" description="Helical" evidence="6">
    <location>
        <begin position="869"/>
        <end position="893"/>
    </location>
</feature>
<dbReference type="NCBIfam" id="TIGR00797">
    <property type="entry name" value="matE"/>
    <property type="match status" value="2"/>
</dbReference>
<evidence type="ECO:0000256" key="7">
    <source>
        <dbReference type="SAM" id="MobiDB-lite"/>
    </source>
</evidence>
<dbReference type="Proteomes" id="UP000195402">
    <property type="component" value="Unassembled WGS sequence"/>
</dbReference>
<evidence type="ECO:0000256" key="4">
    <source>
        <dbReference type="ARBA" id="ARBA00022989"/>
    </source>
</evidence>
<feature type="transmembrane region" description="Helical" evidence="6">
    <location>
        <begin position="716"/>
        <end position="736"/>
    </location>
</feature>
<evidence type="ECO:0000313" key="8">
    <source>
        <dbReference type="EMBL" id="OVA13768.1"/>
    </source>
</evidence>
<dbReference type="GO" id="GO:0015297">
    <property type="term" value="F:antiporter activity"/>
    <property type="evidence" value="ECO:0007669"/>
    <property type="project" value="InterPro"/>
</dbReference>
<feature type="transmembrane region" description="Helical" evidence="6">
    <location>
        <begin position="499"/>
        <end position="520"/>
    </location>
</feature>
<feature type="transmembrane region" description="Helical" evidence="6">
    <location>
        <begin position="581"/>
        <end position="602"/>
    </location>
</feature>
<feature type="transmembrane region" description="Helical" evidence="6">
    <location>
        <begin position="436"/>
        <end position="457"/>
    </location>
</feature>
<sequence length="953" mass="104314">MVNNNDINTKLLGGPKEEGENDEKLKTKVLHESKKLWRVAGPAIFTRFSTFGISMISQAFIGHIGSTELAAYSLVFTVLLRFANGILLGMASALETLCGQAYGAKQYHMLGIYLQRSWLVLLITSLFLLPVFLLTAPILKLLGQKDEIADVAGVISQWMIPVMFSFISSFTCQMYLQAQSKNMIIAYLAAAALAIHVFLSWLLTVKYNWGISGAMTSTVIAYWIPNVGQLLFVTRGGCPETWSGFSLLAFKDLWPVIKLSLSSGAMLCLELWYNSVLVLLTGNMKNAEVAIDALAICININGWEMMISLGFLAAASVRVSNELGRGSSKGAKFAIMVSVLTSLAIGIGLFVFFLFFRGRLAYIFTEDTKVAAAVDKLAPLLAFSILLNSVQPVLSGVAVGAGWQSIVAYVNIASYYLIGIPLGIVLGYVINFEVRGIWIGMLFGTAVQTIVLIIITWRTDWEKQVQKMENNDINTKLLGGTKEKYEKLKNKVLEESKKLWIVAGPAIFTRFSTFGITMISQAFIGHIGPAELAAYSLVFAVLLRFALGILLGMASALETLCGQAYGARQYHMLGIYLQRSWLVLFIASLFLLPIFLFTAPILKLLGQGDEIAEMAGVISLWTIPVLFSFILSFSCQMYLSAQSKNMIIAYLAAAALAIHVFLSWLFTVKYNWGISGAMTSTIIAFWIPNVGQLLFVTCGGCPETWRGLSFLAFKDLWHVIKLSLSSGAMLCLELWYSSVLVLLTGNMKNAEVAIDALSICININGWEMMISLGFLAASSVRVANELGRGSSKAAKFAIMVSVITSSGIGVVLFVFFLFFKGKVAYIFTEDKEVATAVHELSPLLAFSILLNSVQPVLSGVAVGAGWQSIVAYVNIASYYLIGIPLGIVLGYLINFQVTGIWIGMLIGTAVQTIVLVIVTWRTDWDKQVTLAQQRVSRWVTPEAKQANYNTQGV</sequence>
<dbReference type="OrthoDB" id="2126698at2759"/>
<evidence type="ECO:0000256" key="6">
    <source>
        <dbReference type="RuleBase" id="RU004914"/>
    </source>
</evidence>
<gene>
    <name evidence="8" type="ORF">BVC80_1769g20</name>
</gene>
<keyword evidence="3 6" id="KW-0812">Transmembrane</keyword>
<feature type="transmembrane region" description="Helical" evidence="6">
    <location>
        <begin position="333"/>
        <end position="357"/>
    </location>
</feature>
<organism evidence="8 9">
    <name type="scientific">Macleaya cordata</name>
    <name type="common">Five-seeded plume-poppy</name>
    <name type="synonym">Bocconia cordata</name>
    <dbReference type="NCBI Taxonomy" id="56857"/>
    <lineage>
        <taxon>Eukaryota</taxon>
        <taxon>Viridiplantae</taxon>
        <taxon>Streptophyta</taxon>
        <taxon>Embryophyta</taxon>
        <taxon>Tracheophyta</taxon>
        <taxon>Spermatophyta</taxon>
        <taxon>Magnoliopsida</taxon>
        <taxon>Ranunculales</taxon>
        <taxon>Papaveraceae</taxon>
        <taxon>Papaveroideae</taxon>
        <taxon>Macleaya</taxon>
    </lineage>
</organism>
<feature type="transmembrane region" description="Helical" evidence="6">
    <location>
        <begin position="647"/>
        <end position="666"/>
    </location>
</feature>
<feature type="transmembrane region" description="Helical" evidence="6">
    <location>
        <begin position="293"/>
        <end position="312"/>
    </location>
</feature>
<evidence type="ECO:0000256" key="1">
    <source>
        <dbReference type="ARBA" id="ARBA00004141"/>
    </source>
</evidence>
<keyword evidence="9" id="KW-1185">Reference proteome</keyword>
<evidence type="ECO:0000256" key="5">
    <source>
        <dbReference type="ARBA" id="ARBA00023136"/>
    </source>
</evidence>
<feature type="transmembrane region" description="Helical" evidence="6">
    <location>
        <begin position="184"/>
        <end position="203"/>
    </location>
</feature>
<feature type="transmembrane region" description="Helical" evidence="6">
    <location>
        <begin position="840"/>
        <end position="862"/>
    </location>
</feature>
<dbReference type="InParanoid" id="A0A200QTG9"/>
<keyword evidence="4 6" id="KW-1133">Transmembrane helix</keyword>
<feature type="transmembrane region" description="Helical" evidence="6">
    <location>
        <begin position="118"/>
        <end position="139"/>
    </location>
</feature>
<evidence type="ECO:0000256" key="2">
    <source>
        <dbReference type="ARBA" id="ARBA00010199"/>
    </source>
</evidence>
<reference evidence="8 9" key="1">
    <citation type="journal article" date="2017" name="Mol. Plant">
        <title>The Genome of Medicinal Plant Macleaya cordata Provides New Insights into Benzylisoquinoline Alkaloids Metabolism.</title>
        <authorList>
            <person name="Liu X."/>
            <person name="Liu Y."/>
            <person name="Huang P."/>
            <person name="Ma Y."/>
            <person name="Qing Z."/>
            <person name="Tang Q."/>
            <person name="Cao H."/>
            <person name="Cheng P."/>
            <person name="Zheng Y."/>
            <person name="Yuan Z."/>
            <person name="Zhou Y."/>
            <person name="Liu J."/>
            <person name="Tang Z."/>
            <person name="Zhuo Y."/>
            <person name="Zhang Y."/>
            <person name="Yu L."/>
            <person name="Huang J."/>
            <person name="Yang P."/>
            <person name="Peng Q."/>
            <person name="Zhang J."/>
            <person name="Jiang W."/>
            <person name="Zhang Z."/>
            <person name="Lin K."/>
            <person name="Ro D.K."/>
            <person name="Chen X."/>
            <person name="Xiong X."/>
            <person name="Shang Y."/>
            <person name="Huang S."/>
            <person name="Zeng J."/>
        </authorList>
    </citation>
    <scope>NUCLEOTIDE SEQUENCE [LARGE SCALE GENOMIC DNA]</scope>
    <source>
        <strain evidence="9">cv. BLH2017</strain>
        <tissue evidence="8">Root</tissue>
    </source>
</reference>
<dbReference type="GO" id="GO:0016020">
    <property type="term" value="C:membrane"/>
    <property type="evidence" value="ECO:0007669"/>
    <property type="project" value="UniProtKB-SubCell"/>
</dbReference>
<dbReference type="InterPro" id="IPR002528">
    <property type="entry name" value="MATE_fam"/>
</dbReference>
<comment type="caution">
    <text evidence="8">The sequence shown here is derived from an EMBL/GenBank/DDBJ whole genome shotgun (WGS) entry which is preliminary data.</text>
</comment>
<feature type="region of interest" description="Disordered" evidence="7">
    <location>
        <begin position="1"/>
        <end position="23"/>
    </location>
</feature>
<dbReference type="CDD" id="cd13132">
    <property type="entry name" value="MATE_eukaryotic"/>
    <property type="match status" value="2"/>
</dbReference>
<comment type="similarity">
    <text evidence="2 6">Belongs to the multi antimicrobial extrusion (MATE) (TC 2.A.66.1) family.</text>
</comment>
<feature type="transmembrane region" description="Helical" evidence="6">
    <location>
        <begin position="406"/>
        <end position="430"/>
    </location>
</feature>
<feature type="transmembrane region" description="Helical" evidence="6">
    <location>
        <begin position="253"/>
        <end position="273"/>
    </location>
</feature>
<feature type="transmembrane region" description="Helical" evidence="6">
    <location>
        <begin position="899"/>
        <end position="920"/>
    </location>
</feature>
<feature type="transmembrane region" description="Helical" evidence="6">
    <location>
        <begin position="151"/>
        <end position="172"/>
    </location>
</feature>
<keyword evidence="5 6" id="KW-0472">Membrane</keyword>
<feature type="transmembrane region" description="Helical" evidence="6">
    <location>
        <begin position="614"/>
        <end position="635"/>
    </location>
</feature>
<dbReference type="PANTHER" id="PTHR11206">
    <property type="entry name" value="MULTIDRUG RESISTANCE PROTEIN"/>
    <property type="match status" value="1"/>
</dbReference>